<keyword evidence="1" id="KW-1133">Transmembrane helix</keyword>
<evidence type="ECO:0000313" key="2">
    <source>
        <dbReference type="EMBL" id="SFJ15274.1"/>
    </source>
</evidence>
<feature type="transmembrane region" description="Helical" evidence="1">
    <location>
        <begin position="17"/>
        <end position="45"/>
    </location>
</feature>
<keyword evidence="1" id="KW-0812">Transmembrane</keyword>
<gene>
    <name evidence="2" type="ORF">SAMN05216206_3548</name>
</gene>
<dbReference type="STRING" id="425504.SAMN05216206_3548"/>
<dbReference type="AlphaFoldDB" id="A0A1I3P144"/>
<dbReference type="Proteomes" id="UP000243606">
    <property type="component" value="Unassembled WGS sequence"/>
</dbReference>
<evidence type="ECO:0000313" key="3">
    <source>
        <dbReference type="Proteomes" id="UP000243606"/>
    </source>
</evidence>
<accession>A0A1I3P144</accession>
<keyword evidence="1" id="KW-0472">Membrane</keyword>
<organism evidence="2 3">
    <name type="scientific">Pseudomonas guineae</name>
    <dbReference type="NCBI Taxonomy" id="425504"/>
    <lineage>
        <taxon>Bacteria</taxon>
        <taxon>Pseudomonadati</taxon>
        <taxon>Pseudomonadota</taxon>
        <taxon>Gammaproteobacteria</taxon>
        <taxon>Pseudomonadales</taxon>
        <taxon>Pseudomonadaceae</taxon>
        <taxon>Pseudomonas</taxon>
    </lineage>
</organism>
<protein>
    <submittedName>
        <fullName evidence="2">Uncharacterized protein</fullName>
    </submittedName>
</protein>
<dbReference type="EMBL" id="FOQL01000006">
    <property type="protein sequence ID" value="SFJ15274.1"/>
    <property type="molecule type" value="Genomic_DNA"/>
</dbReference>
<reference evidence="3" key="1">
    <citation type="submission" date="2016-10" db="EMBL/GenBank/DDBJ databases">
        <authorList>
            <person name="Varghese N."/>
            <person name="Submissions S."/>
        </authorList>
    </citation>
    <scope>NUCLEOTIDE SEQUENCE [LARGE SCALE GENOMIC DNA]</scope>
    <source>
        <strain evidence="3">LMG 24016</strain>
    </source>
</reference>
<sequence>MPASAQNPDFWWRDNYWYAYSVSYLIGVLIWVPVCILSFTVIYTWSLAPVNTLIQHLRSSR</sequence>
<proteinExistence type="predicted"/>
<keyword evidence="3" id="KW-1185">Reference proteome</keyword>
<evidence type="ECO:0000256" key="1">
    <source>
        <dbReference type="SAM" id="Phobius"/>
    </source>
</evidence>
<name>A0A1I3P144_9PSED</name>